<dbReference type="PROSITE" id="PS50828">
    <property type="entry name" value="SMR"/>
    <property type="match status" value="1"/>
</dbReference>
<feature type="compositionally biased region" description="Low complexity" evidence="1">
    <location>
        <begin position="62"/>
        <end position="74"/>
    </location>
</feature>
<dbReference type="AlphaFoldDB" id="A0A1T5D4X0"/>
<gene>
    <name evidence="3" type="ORF">SAMN05660349_02242</name>
</gene>
<evidence type="ECO:0000313" key="3">
    <source>
        <dbReference type="EMBL" id="SKB66657.1"/>
    </source>
</evidence>
<dbReference type="Gene3D" id="3.30.1370.110">
    <property type="match status" value="1"/>
</dbReference>
<dbReference type="InterPro" id="IPR002625">
    <property type="entry name" value="Smr_dom"/>
</dbReference>
<evidence type="ECO:0000313" key="4">
    <source>
        <dbReference type="Proteomes" id="UP000190852"/>
    </source>
</evidence>
<accession>A0A1T5D4X0</accession>
<feature type="domain" description="Smr" evidence="2">
    <location>
        <begin position="284"/>
        <end position="348"/>
    </location>
</feature>
<dbReference type="RefSeq" id="WP_068182700.1">
    <property type="nucleotide sequence ID" value="NZ_FUYQ01000016.1"/>
</dbReference>
<dbReference type="Pfam" id="PF09640">
    <property type="entry name" value="DUF2027"/>
    <property type="match status" value="1"/>
</dbReference>
<name>A0A1T5D4X0_9BACT</name>
<evidence type="ECO:0000256" key="1">
    <source>
        <dbReference type="SAM" id="MobiDB-lite"/>
    </source>
</evidence>
<sequence>MNVKIGDKVRFLNSVGGGIVRRFKGNDQVIVEDEDGFDIPVLIRECVVVGDNMMTRSSAGRPSAPAPQVQVTAPAPQPEKVEETAEGERLNVFLAYLPIDPKSMQQTRYEAYFVNESNYFLFYNYMSRQNNSWMSRSQGLIEPNTKIFMEEFGKEDLNELERICVQFIAFKKDKPYAMKNSVSVELRLDTVKFYKLHCFLDNDYFDEPAILAPIVRQDIPERQMLISAAAIQEAMQQKVREEKVTPTVVKKKAEAPIIEVDLHTEQILDTTAGMDSTAILNYQLDKFHEVLKEYAGVKGQKIVFIHGKGEGVLRKAIENELKTKYKQYFYQDASFREYGFGATMVTIK</sequence>
<dbReference type="InterPro" id="IPR018598">
    <property type="entry name" value="DUF2027"/>
</dbReference>
<evidence type="ECO:0000259" key="2">
    <source>
        <dbReference type="PROSITE" id="PS50828"/>
    </source>
</evidence>
<dbReference type="InterPro" id="IPR036781">
    <property type="entry name" value="Smr_assoc-like_sf"/>
</dbReference>
<keyword evidence="4" id="KW-1185">Reference proteome</keyword>
<proteinExistence type="predicted"/>
<dbReference type="Gene3D" id="2.60.40.1600">
    <property type="entry name" value="Smr-associated-like"/>
    <property type="match status" value="1"/>
</dbReference>
<dbReference type="EMBL" id="FUYQ01000016">
    <property type="protein sequence ID" value="SKB66657.1"/>
    <property type="molecule type" value="Genomic_DNA"/>
</dbReference>
<dbReference type="Pfam" id="PF01713">
    <property type="entry name" value="Smr"/>
    <property type="match status" value="1"/>
</dbReference>
<reference evidence="4" key="1">
    <citation type="submission" date="2017-02" db="EMBL/GenBank/DDBJ databases">
        <authorList>
            <person name="Varghese N."/>
            <person name="Submissions S."/>
        </authorList>
    </citation>
    <scope>NUCLEOTIDE SEQUENCE [LARGE SCALE GENOMIC DNA]</scope>
    <source>
        <strain evidence="4">DSM 24967</strain>
    </source>
</reference>
<protein>
    <submittedName>
        <fullName evidence="3">Smr domain-containing protein</fullName>
    </submittedName>
</protein>
<dbReference type="Proteomes" id="UP000190852">
    <property type="component" value="Unassembled WGS sequence"/>
</dbReference>
<dbReference type="InterPro" id="IPR036063">
    <property type="entry name" value="Smr_dom_sf"/>
</dbReference>
<dbReference type="SUPFAM" id="SSF158949">
    <property type="entry name" value="Smr-associated domain-like"/>
    <property type="match status" value="1"/>
</dbReference>
<feature type="region of interest" description="Disordered" evidence="1">
    <location>
        <begin position="57"/>
        <end position="82"/>
    </location>
</feature>
<organism evidence="3 4">
    <name type="scientific">Parabacteroides chartae</name>
    <dbReference type="NCBI Taxonomy" id="1037355"/>
    <lineage>
        <taxon>Bacteria</taxon>
        <taxon>Pseudomonadati</taxon>
        <taxon>Bacteroidota</taxon>
        <taxon>Bacteroidia</taxon>
        <taxon>Bacteroidales</taxon>
        <taxon>Tannerellaceae</taxon>
        <taxon>Parabacteroides</taxon>
    </lineage>
</organism>